<sequence length="331" mass="37224">MGGHLYFTEFVLERMAIVELGKKAQFTFHLMRIAVSIFSDLKNSSDDDGHKSVEDRLIHLITTAQDPDLDFHEPEDIQLYERSVDEAAEIMMNIGRIPFSHIAPPLLRHYEAPTDLHHEMFPETFDFRLETIHDTAFMIPITPAQAAEPGNDGGPDPNLKTDFQPDPKLQRYSTKDITFVKKYTEGMAQEVQMGLETLVCKTFTRGLEFEYLAPELIMLQKIEAAHSKLKVPLRIPLLRGYVTHPTTGAILGFVRSWIPPSEYGNSIQEAGSRMSSIPISIRLKWLVQVTQTINGLHSVGLVWGDGKAANVCIDPNNDTWLIDFAGGFTTA</sequence>
<dbReference type="Proteomes" id="UP000245910">
    <property type="component" value="Chromosome III"/>
</dbReference>
<protein>
    <recommendedName>
        <fullName evidence="4">Protein kinase domain-containing protein</fullName>
    </recommendedName>
</protein>
<evidence type="ECO:0000256" key="1">
    <source>
        <dbReference type="SAM" id="MobiDB-lite"/>
    </source>
</evidence>
<evidence type="ECO:0000313" key="3">
    <source>
        <dbReference type="Proteomes" id="UP000245910"/>
    </source>
</evidence>
<dbReference type="SUPFAM" id="SSF56112">
    <property type="entry name" value="Protein kinase-like (PK-like)"/>
    <property type="match status" value="1"/>
</dbReference>
<accession>A0A2L2U5B1</accession>
<dbReference type="InterPro" id="IPR011009">
    <property type="entry name" value="Kinase-like_dom_sf"/>
</dbReference>
<dbReference type="AlphaFoldDB" id="A0A2L2U5B1"/>
<name>A0A2L2U5B1_9HYPO</name>
<dbReference type="STRING" id="56646.A0A2L2U5B1"/>
<organism evidence="2 3">
    <name type="scientific">Fusarium venenatum</name>
    <dbReference type="NCBI Taxonomy" id="56646"/>
    <lineage>
        <taxon>Eukaryota</taxon>
        <taxon>Fungi</taxon>
        <taxon>Dikarya</taxon>
        <taxon>Ascomycota</taxon>
        <taxon>Pezizomycotina</taxon>
        <taxon>Sordariomycetes</taxon>
        <taxon>Hypocreomycetidae</taxon>
        <taxon>Hypocreales</taxon>
        <taxon>Nectriaceae</taxon>
        <taxon>Fusarium</taxon>
    </lineage>
</organism>
<evidence type="ECO:0000313" key="2">
    <source>
        <dbReference type="EMBL" id="CEI70635.1"/>
    </source>
</evidence>
<proteinExistence type="predicted"/>
<dbReference type="Gene3D" id="1.10.510.10">
    <property type="entry name" value="Transferase(Phosphotransferase) domain 1"/>
    <property type="match status" value="1"/>
</dbReference>
<dbReference type="EMBL" id="LN649231">
    <property type="protein sequence ID" value="CEI70635.1"/>
    <property type="molecule type" value="Genomic_DNA"/>
</dbReference>
<keyword evidence="3" id="KW-1185">Reference proteome</keyword>
<feature type="region of interest" description="Disordered" evidence="1">
    <location>
        <begin position="144"/>
        <end position="167"/>
    </location>
</feature>
<reference evidence="3" key="1">
    <citation type="submission" date="2014-10" db="EMBL/GenBank/DDBJ databases">
        <authorList>
            <person name="King R."/>
        </authorList>
    </citation>
    <scope>NUCLEOTIDE SEQUENCE [LARGE SCALE GENOMIC DNA]</scope>
    <source>
        <strain evidence="3">A3/5</strain>
    </source>
</reference>
<evidence type="ECO:0008006" key="4">
    <source>
        <dbReference type="Google" id="ProtNLM"/>
    </source>
</evidence>